<evidence type="ECO:0000313" key="2">
    <source>
        <dbReference type="EMBL" id="BAS27303.1"/>
    </source>
</evidence>
<protein>
    <submittedName>
        <fullName evidence="2">Uncharacterized protein</fullName>
    </submittedName>
</protein>
<feature type="region of interest" description="Disordered" evidence="1">
    <location>
        <begin position="28"/>
        <end position="52"/>
    </location>
</feature>
<dbReference type="KEGG" id="lpil:LIP_1454"/>
<dbReference type="Proteomes" id="UP000065807">
    <property type="component" value="Chromosome"/>
</dbReference>
<evidence type="ECO:0000256" key="1">
    <source>
        <dbReference type="SAM" id="MobiDB-lite"/>
    </source>
</evidence>
<organism evidence="2 3">
    <name type="scientific">Limnochorda pilosa</name>
    <dbReference type="NCBI Taxonomy" id="1555112"/>
    <lineage>
        <taxon>Bacteria</taxon>
        <taxon>Bacillati</taxon>
        <taxon>Bacillota</taxon>
        <taxon>Limnochordia</taxon>
        <taxon>Limnochordales</taxon>
        <taxon>Limnochordaceae</taxon>
        <taxon>Limnochorda</taxon>
    </lineage>
</organism>
<reference evidence="3" key="1">
    <citation type="submission" date="2015-07" db="EMBL/GenBank/DDBJ databases">
        <title>Complete genome sequence and phylogenetic analysis of Limnochorda pilosa.</title>
        <authorList>
            <person name="Watanabe M."/>
            <person name="Kojima H."/>
            <person name="Fukui M."/>
        </authorList>
    </citation>
    <scope>NUCLEOTIDE SEQUENCE [LARGE SCALE GENOMIC DNA]</scope>
    <source>
        <strain evidence="3">HC45</strain>
    </source>
</reference>
<gene>
    <name evidence="2" type="ORF">LIP_1454</name>
</gene>
<sequence>MEPGAVDTAGLVIPTRVGVNRLPLSRPFLHQRDPHARGGEPALNGDIHEIKE</sequence>
<name>A0A0K2SJL3_LIMPI</name>
<accession>A0A0K2SJL3</accession>
<reference evidence="3" key="2">
    <citation type="journal article" date="2016" name="Int. J. Syst. Evol. Microbiol.">
        <title>Complete genome sequence and cell structure of Limnochorda pilosa, a Gram-negative spore-former within the phylum Firmicutes.</title>
        <authorList>
            <person name="Watanabe M."/>
            <person name="Kojima H."/>
            <person name="Fukui M."/>
        </authorList>
    </citation>
    <scope>NUCLEOTIDE SEQUENCE [LARGE SCALE GENOMIC DNA]</scope>
    <source>
        <strain evidence="3">HC45</strain>
    </source>
</reference>
<keyword evidence="3" id="KW-1185">Reference proteome</keyword>
<dbReference type="AlphaFoldDB" id="A0A0K2SJL3"/>
<dbReference type="EMBL" id="AP014924">
    <property type="protein sequence ID" value="BAS27303.1"/>
    <property type="molecule type" value="Genomic_DNA"/>
</dbReference>
<evidence type="ECO:0000313" key="3">
    <source>
        <dbReference type="Proteomes" id="UP000065807"/>
    </source>
</evidence>
<proteinExistence type="predicted"/>